<dbReference type="EMBL" id="JAPFQI010000002">
    <property type="protein sequence ID" value="MCW8085020.1"/>
    <property type="molecule type" value="Genomic_DNA"/>
</dbReference>
<name>A0ABT3NS79_9PROT</name>
<dbReference type="InterPro" id="IPR036102">
    <property type="entry name" value="OsmC/Ohrsf"/>
</dbReference>
<dbReference type="InterPro" id="IPR003718">
    <property type="entry name" value="OsmC/Ohr_fam"/>
</dbReference>
<comment type="caution">
    <text evidence="2">The sequence shown here is derived from an EMBL/GenBank/DDBJ whole genome shotgun (WGS) entry which is preliminary data.</text>
</comment>
<feature type="region of interest" description="Disordered" evidence="1">
    <location>
        <begin position="1"/>
        <end position="22"/>
    </location>
</feature>
<proteinExistence type="predicted"/>
<accession>A0ABT3NS79</accession>
<evidence type="ECO:0000313" key="3">
    <source>
        <dbReference type="Proteomes" id="UP001526430"/>
    </source>
</evidence>
<dbReference type="InterPro" id="IPR052924">
    <property type="entry name" value="OsmC/Ohr_hydroprdx_reductase"/>
</dbReference>
<evidence type="ECO:0000313" key="2">
    <source>
        <dbReference type="EMBL" id="MCW8085020.1"/>
    </source>
</evidence>
<dbReference type="Gene3D" id="3.30.300.20">
    <property type="match status" value="1"/>
</dbReference>
<organism evidence="2 3">
    <name type="scientific">Sabulicella glaciei</name>
    <dbReference type="NCBI Taxonomy" id="2984948"/>
    <lineage>
        <taxon>Bacteria</taxon>
        <taxon>Pseudomonadati</taxon>
        <taxon>Pseudomonadota</taxon>
        <taxon>Alphaproteobacteria</taxon>
        <taxon>Acetobacterales</taxon>
        <taxon>Acetobacteraceae</taxon>
        <taxon>Sabulicella</taxon>
    </lineage>
</organism>
<evidence type="ECO:0000256" key="1">
    <source>
        <dbReference type="SAM" id="MobiDB-lite"/>
    </source>
</evidence>
<dbReference type="PANTHER" id="PTHR35368:SF1">
    <property type="entry name" value="HYDROPEROXIDE REDUCTASE"/>
    <property type="match status" value="1"/>
</dbReference>
<dbReference type="RefSeq" id="WP_301588867.1">
    <property type="nucleotide sequence ID" value="NZ_JAPFQI010000002.1"/>
</dbReference>
<keyword evidence="3" id="KW-1185">Reference proteome</keyword>
<dbReference type="Pfam" id="PF02566">
    <property type="entry name" value="OsmC"/>
    <property type="match status" value="1"/>
</dbReference>
<sequence length="196" mass="20914">MSTNTIEASSPKRPPTPRNGVDTPKLFATIAVVADQPSLAEFRFRAQGRWMGGTHSRTTISGFYGVGGEMRHVEAIEADSDHPSVLCGEDRGPTPVEWLLHALAGCLTAGIANIAAARGVSLGSVACDVEGDMDLRGILGLSRDVRNGFRAIQVRFRVTGDAPAETLRKIVEQSRARSAVFDVLTNGVPVDIKMNS</sequence>
<reference evidence="2 3" key="1">
    <citation type="submission" date="2022-10" db="EMBL/GenBank/DDBJ databases">
        <title>Roseococcus glaciei nov., sp. nov., isolated from glacier.</title>
        <authorList>
            <person name="Liu Q."/>
            <person name="Xin Y.-H."/>
        </authorList>
    </citation>
    <scope>NUCLEOTIDE SEQUENCE [LARGE SCALE GENOMIC DNA]</scope>
    <source>
        <strain evidence="2 3">MDT2-1-1</strain>
    </source>
</reference>
<dbReference type="InterPro" id="IPR015946">
    <property type="entry name" value="KH_dom-like_a/b"/>
</dbReference>
<protein>
    <submittedName>
        <fullName evidence="2">OsmC family protein</fullName>
    </submittedName>
</protein>
<dbReference type="PANTHER" id="PTHR35368">
    <property type="entry name" value="HYDROPEROXIDE REDUCTASE"/>
    <property type="match status" value="1"/>
</dbReference>
<dbReference type="Proteomes" id="UP001526430">
    <property type="component" value="Unassembled WGS sequence"/>
</dbReference>
<dbReference type="SUPFAM" id="SSF82784">
    <property type="entry name" value="OsmC-like"/>
    <property type="match status" value="1"/>
</dbReference>
<gene>
    <name evidence="2" type="ORF">OF850_05225</name>
</gene>